<organism evidence="1 2">
    <name type="scientific">candidate division WWE3 bacterium GW2011_GWB1_41_6</name>
    <dbReference type="NCBI Taxonomy" id="1619112"/>
    <lineage>
        <taxon>Bacteria</taxon>
        <taxon>Katanobacteria</taxon>
    </lineage>
</organism>
<proteinExistence type="predicted"/>
<protein>
    <submittedName>
        <fullName evidence="1">Uncharacterized protein</fullName>
    </submittedName>
</protein>
<name>A0A0G0WVB2_UNCKA</name>
<reference evidence="1 2" key="1">
    <citation type="journal article" date="2015" name="Nature">
        <title>rRNA introns, odd ribosomes, and small enigmatic genomes across a large radiation of phyla.</title>
        <authorList>
            <person name="Brown C.T."/>
            <person name="Hug L.A."/>
            <person name="Thomas B.C."/>
            <person name="Sharon I."/>
            <person name="Castelle C.J."/>
            <person name="Singh A."/>
            <person name="Wilkins M.J."/>
            <person name="Williams K.H."/>
            <person name="Banfield J.F."/>
        </authorList>
    </citation>
    <scope>NUCLEOTIDE SEQUENCE [LARGE SCALE GENOMIC DNA]</scope>
</reference>
<dbReference type="AlphaFoldDB" id="A0A0G0WVB2"/>
<accession>A0A0G0WVB2</accession>
<gene>
    <name evidence="1" type="ORF">UU72_C0014G0010</name>
</gene>
<dbReference type="EMBL" id="LCBS01000014">
    <property type="protein sequence ID" value="KKS16694.1"/>
    <property type="molecule type" value="Genomic_DNA"/>
</dbReference>
<evidence type="ECO:0000313" key="2">
    <source>
        <dbReference type="Proteomes" id="UP000034163"/>
    </source>
</evidence>
<comment type="caution">
    <text evidence="1">The sequence shown here is derived from an EMBL/GenBank/DDBJ whole genome shotgun (WGS) entry which is preliminary data.</text>
</comment>
<sequence>MYSRDLRDWWNALTSTEREEFLLRHKMFTFNRRILEEIAACTWYRLASWERKDITELQNKIAAV</sequence>
<dbReference type="Proteomes" id="UP000034163">
    <property type="component" value="Unassembled WGS sequence"/>
</dbReference>
<evidence type="ECO:0000313" key="1">
    <source>
        <dbReference type="EMBL" id="KKS16694.1"/>
    </source>
</evidence>